<reference evidence="4 5" key="1">
    <citation type="submission" date="2017-09" db="EMBL/GenBank/DDBJ databases">
        <title>WGS assembly of Aquilegia coerulea Goldsmith.</title>
        <authorList>
            <person name="Hodges S."/>
            <person name="Kramer E."/>
            <person name="Nordborg M."/>
            <person name="Tomkins J."/>
            <person name="Borevitz J."/>
            <person name="Derieg N."/>
            <person name="Yan J."/>
            <person name="Mihaltcheva S."/>
            <person name="Hayes R.D."/>
            <person name="Rokhsar D."/>
        </authorList>
    </citation>
    <scope>NUCLEOTIDE SEQUENCE [LARGE SCALE GENOMIC DNA]</scope>
    <source>
        <strain evidence="5">cv. Goldsmith</strain>
    </source>
</reference>
<sequence length="1013" mass="114472">MAKRSQKRLVHHERSQSGCMSGFIGIFDFRQARSTRKLLSDKRHSSSRHSAAGTGTAKSKLKVFKNSDENHKGSAADVDGYSDDGETEILRVGSKTSVKKLIEEDMSGEDQTERVEQIQSDPDHKGNMGKNRKQIKKTCKVSRDIHVEDSKASATLSPQEFHQPNSTTQLSHLDITSLMEEFCSQIQHRQELHMQNECHGKVSGVQECTDPVKGNHLDELDMHLVQKHSVLQEKLREAAEAFLNQKFIDVNQLTEDGAIQQSKQFIDALEILNSNKELLLKLLQDSNSLLVKYIQDLQDDPSEKVKQEKLLGPKSSEGMHISRQAEELVCQKEVQKHNIHNLFRKKDKAHKRNLVKDSVKPQVSSRIVVLKPKATGIQNLVTANSPSSSPQSHYNLRNQGWSGRFNSQFSFSEIKKRLKYSMGENRKAQDWISRDGVLHKIPNKHQDSGNNGKVDPENICGEELPSKSHVHTERPTEPSNCGEREEKKEKPTQSNPSTAYEVSSTSAADCENSTKKIVGYPRQRKSNIYVEAKKHLEKILTGGDKDGGFPFQQTPKSLGRILSLPQYSSSPLSSPGRDGEHGFVTAQMRFSPNGNFRIISENIWRFKPDNNATHQSQSRKSLEIQQDIADGDGPDIKLQDPHSSEKVLPDTELHESICFSEEESCSKGEAEIMDETNVSSLEKDQLSDYYPESNSSAPIISTDPTEVGEEAESPKSLALESSQQDPPPSSSLCSLSSSSLLIKKVESLENINDAPERPSPISVLEPCFEDINSPTTTTLRLDELQIQPLNFHTEEHDCSTVVVSTSDLYNYPRPCMEGKNPPFDYVTAVLQASNVDWDAFFWKYHSSELLLSPSLFDEVEVMFSQHCGDRELLFDCINEFLAELYERYFGSSPWVAFVSPDIRPAPMGKSIIHEVWDDINWNLLAQHTPRTLDEIIGKDMEKARTWKDFRFDTEVISNEMVEFILEELMEDTILDLCWRLDCCMMQPPSSNLKIEEQRQHSSHDAAELEMKNC</sequence>
<dbReference type="OrthoDB" id="770239at2759"/>
<dbReference type="PANTHER" id="PTHR47212:SF4">
    <property type="entry name" value="ADHESIN-LIKE PROTEIN, PUTATIVE (DUF3741)-RELATED"/>
    <property type="match status" value="1"/>
</dbReference>
<dbReference type="Pfam" id="PF12552">
    <property type="entry name" value="DUF3741"/>
    <property type="match status" value="1"/>
</dbReference>
<evidence type="ECO:0000313" key="4">
    <source>
        <dbReference type="EMBL" id="PIA49379.1"/>
    </source>
</evidence>
<dbReference type="EMBL" id="KZ305030">
    <property type="protein sequence ID" value="PIA49379.1"/>
    <property type="molecule type" value="Genomic_DNA"/>
</dbReference>
<dbReference type="InterPro" id="IPR022212">
    <property type="entry name" value="DUF3741"/>
</dbReference>
<dbReference type="InterPro" id="IPR025486">
    <property type="entry name" value="DUF4378"/>
</dbReference>
<gene>
    <name evidence="4" type="ORF">AQUCO_01300298v1</name>
</gene>
<feature type="compositionally biased region" description="Basic and acidic residues" evidence="1">
    <location>
        <begin position="634"/>
        <end position="651"/>
    </location>
</feature>
<protein>
    <recommendedName>
        <fullName evidence="6">DUF4378 domain-containing protein</fullName>
    </recommendedName>
</protein>
<dbReference type="Pfam" id="PF14309">
    <property type="entry name" value="DUF4378"/>
    <property type="match status" value="1"/>
</dbReference>
<dbReference type="PANTHER" id="PTHR47212">
    <property type="entry name" value="ADHESIN-LIKE PROTEIN, PUTATIVE (DUF3741)-RELATED"/>
    <property type="match status" value="1"/>
</dbReference>
<dbReference type="Proteomes" id="UP000230069">
    <property type="component" value="Unassembled WGS sequence"/>
</dbReference>
<keyword evidence="5" id="KW-1185">Reference proteome</keyword>
<feature type="domain" description="DUF4378" evidence="3">
    <location>
        <begin position="823"/>
        <end position="971"/>
    </location>
</feature>
<dbReference type="InParanoid" id="A0A2G5E0U1"/>
<feature type="domain" description="DUF3741" evidence="2">
    <location>
        <begin position="244"/>
        <end position="288"/>
    </location>
</feature>
<evidence type="ECO:0000256" key="1">
    <source>
        <dbReference type="SAM" id="MobiDB-lite"/>
    </source>
</evidence>
<feature type="region of interest" description="Disordered" evidence="1">
    <location>
        <begin position="993"/>
        <end position="1013"/>
    </location>
</feature>
<organism evidence="4 5">
    <name type="scientific">Aquilegia coerulea</name>
    <name type="common">Rocky mountain columbine</name>
    <dbReference type="NCBI Taxonomy" id="218851"/>
    <lineage>
        <taxon>Eukaryota</taxon>
        <taxon>Viridiplantae</taxon>
        <taxon>Streptophyta</taxon>
        <taxon>Embryophyta</taxon>
        <taxon>Tracheophyta</taxon>
        <taxon>Spermatophyta</taxon>
        <taxon>Magnoliopsida</taxon>
        <taxon>Ranunculales</taxon>
        <taxon>Ranunculaceae</taxon>
        <taxon>Thalictroideae</taxon>
        <taxon>Aquilegia</taxon>
    </lineage>
</organism>
<feature type="region of interest" description="Disordered" evidence="1">
    <location>
        <begin position="688"/>
        <end position="734"/>
    </location>
</feature>
<feature type="region of interest" description="Disordered" evidence="1">
    <location>
        <begin position="38"/>
        <end position="81"/>
    </location>
</feature>
<evidence type="ECO:0000313" key="5">
    <source>
        <dbReference type="Proteomes" id="UP000230069"/>
    </source>
</evidence>
<feature type="compositionally biased region" description="Polar residues" evidence="1">
    <location>
        <begin position="692"/>
        <end position="704"/>
    </location>
</feature>
<evidence type="ECO:0008006" key="6">
    <source>
        <dbReference type="Google" id="ProtNLM"/>
    </source>
</evidence>
<name>A0A2G5E0U1_AQUCA</name>
<feature type="region of interest" description="Disordered" evidence="1">
    <location>
        <begin position="440"/>
        <end position="508"/>
    </location>
</feature>
<proteinExistence type="predicted"/>
<feature type="region of interest" description="Disordered" evidence="1">
    <location>
        <begin position="629"/>
        <end position="651"/>
    </location>
</feature>
<dbReference type="FunCoup" id="A0A2G5E0U1">
    <property type="interactions" value="1571"/>
</dbReference>
<evidence type="ECO:0000259" key="3">
    <source>
        <dbReference type="Pfam" id="PF14309"/>
    </source>
</evidence>
<dbReference type="AlphaFoldDB" id="A0A2G5E0U1"/>
<dbReference type="STRING" id="218851.A0A2G5E0U1"/>
<evidence type="ECO:0000259" key="2">
    <source>
        <dbReference type="Pfam" id="PF12552"/>
    </source>
</evidence>
<feature type="compositionally biased region" description="Polar residues" evidence="1">
    <location>
        <begin position="492"/>
        <end position="507"/>
    </location>
</feature>
<accession>A0A2G5E0U1</accession>
<feature type="compositionally biased region" description="Basic and acidic residues" evidence="1">
    <location>
        <begin position="464"/>
        <end position="491"/>
    </location>
</feature>
<feature type="compositionally biased region" description="Basic and acidic residues" evidence="1">
    <location>
        <begin position="65"/>
        <end position="74"/>
    </location>
</feature>
<feature type="compositionally biased region" description="Basic and acidic residues" evidence="1">
    <location>
        <begin position="111"/>
        <end position="126"/>
    </location>
</feature>
<feature type="region of interest" description="Disordered" evidence="1">
    <location>
        <begin position="106"/>
        <end position="136"/>
    </location>
</feature>